<feature type="non-terminal residue" evidence="1">
    <location>
        <position position="175"/>
    </location>
</feature>
<evidence type="ECO:0000313" key="1">
    <source>
        <dbReference type="EMBL" id="CAG8849084.1"/>
    </source>
</evidence>
<protein>
    <submittedName>
        <fullName evidence="1">24306_t:CDS:1</fullName>
    </submittedName>
</protein>
<sequence>GHVKYASDGTSLSTNGPIEPSISKKILKESRSDEKLKKEKRKTMGGVSIDIKASAMAQLEKFVSSERLRKSKPVNDSVSDDDYNTVRGRTPSPLLPTVRKTKTMPITPPPSILNSRLPPPVPNRSVSYNSSTSKNFTKKSDHDNNSSITSEARIRRLTVNGSTNSSSMSPPKSAN</sequence>
<reference evidence="1" key="1">
    <citation type="submission" date="2021-06" db="EMBL/GenBank/DDBJ databases">
        <authorList>
            <person name="Kallberg Y."/>
            <person name="Tangrot J."/>
            <person name="Rosling A."/>
        </authorList>
    </citation>
    <scope>NUCLEOTIDE SEQUENCE</scope>
    <source>
        <strain evidence="1">MA461A</strain>
    </source>
</reference>
<dbReference type="EMBL" id="CAJVQC010163774">
    <property type="protein sequence ID" value="CAG8849084.1"/>
    <property type="molecule type" value="Genomic_DNA"/>
</dbReference>
<evidence type="ECO:0000313" key="2">
    <source>
        <dbReference type="Proteomes" id="UP000789920"/>
    </source>
</evidence>
<gene>
    <name evidence="1" type="ORF">RPERSI_LOCUS35436</name>
</gene>
<name>A0ACA9SUH3_9GLOM</name>
<accession>A0ACA9SUH3</accession>
<keyword evidence="2" id="KW-1185">Reference proteome</keyword>
<dbReference type="Proteomes" id="UP000789920">
    <property type="component" value="Unassembled WGS sequence"/>
</dbReference>
<comment type="caution">
    <text evidence="1">The sequence shown here is derived from an EMBL/GenBank/DDBJ whole genome shotgun (WGS) entry which is preliminary data.</text>
</comment>
<proteinExistence type="predicted"/>
<feature type="non-terminal residue" evidence="1">
    <location>
        <position position="1"/>
    </location>
</feature>
<organism evidence="1 2">
    <name type="scientific">Racocetra persica</name>
    <dbReference type="NCBI Taxonomy" id="160502"/>
    <lineage>
        <taxon>Eukaryota</taxon>
        <taxon>Fungi</taxon>
        <taxon>Fungi incertae sedis</taxon>
        <taxon>Mucoromycota</taxon>
        <taxon>Glomeromycotina</taxon>
        <taxon>Glomeromycetes</taxon>
        <taxon>Diversisporales</taxon>
        <taxon>Gigasporaceae</taxon>
        <taxon>Racocetra</taxon>
    </lineage>
</organism>